<proteinExistence type="predicted"/>
<dbReference type="VEuPathDB" id="VectorBase:LLONM1_006235"/>
<keyword evidence="2" id="KW-1185">Reference proteome</keyword>
<sequence length="293" mass="32783">MNRKYLGLAFGTNCPVGITAAYTFPHIKGSNTFFWKKTTGTIQMIFVNDELEFLIKFLNTCDVEKTFNELIGANGAAMTTETVLFAESFKDILVNFLDQRNEKELFLNLNGIVVYHEIFQDMGIKLDPQTSPLRDLVYVKSPEEFLDIIEFRSAIVRSLHENLYTDWQHGDEAKNDYGYLKYAYGCSDLLYTLPDDIHTIFIEAGQPNHHTDKFNCVANVVEFMNGKSTALSQEGIRSLGINVQIAFGPVQLSISFNPSFGSSGQSTIGGSASYYPAVKKSRRSCSAISHAIT</sequence>
<evidence type="ECO:0000313" key="1">
    <source>
        <dbReference type="EnsemblMetazoa" id="LLOJ001379-PA"/>
    </source>
</evidence>
<dbReference type="EnsemblMetazoa" id="LLOJ001379-RA">
    <property type="protein sequence ID" value="LLOJ001379-PA"/>
    <property type="gene ID" value="LLOJ001379"/>
</dbReference>
<organism evidence="1 2">
    <name type="scientific">Lutzomyia longipalpis</name>
    <name type="common">Sand fly</name>
    <dbReference type="NCBI Taxonomy" id="7200"/>
    <lineage>
        <taxon>Eukaryota</taxon>
        <taxon>Metazoa</taxon>
        <taxon>Ecdysozoa</taxon>
        <taxon>Arthropoda</taxon>
        <taxon>Hexapoda</taxon>
        <taxon>Insecta</taxon>
        <taxon>Pterygota</taxon>
        <taxon>Neoptera</taxon>
        <taxon>Endopterygota</taxon>
        <taxon>Diptera</taxon>
        <taxon>Nematocera</taxon>
        <taxon>Psychodoidea</taxon>
        <taxon>Psychodidae</taxon>
        <taxon>Lutzomyia</taxon>
        <taxon>Lutzomyia</taxon>
    </lineage>
</organism>
<evidence type="ECO:0000313" key="2">
    <source>
        <dbReference type="Proteomes" id="UP000092461"/>
    </source>
</evidence>
<reference evidence="1" key="1">
    <citation type="submission" date="2020-05" db="UniProtKB">
        <authorList>
            <consortium name="EnsemblMetazoa"/>
        </authorList>
    </citation>
    <scope>IDENTIFICATION</scope>
    <source>
        <strain evidence="1">Jacobina</strain>
    </source>
</reference>
<dbReference type="VEuPathDB" id="VectorBase:LLOJ001379"/>
<accession>A0A1B0CB80</accession>
<dbReference type="AlphaFoldDB" id="A0A1B0CB80"/>
<dbReference type="Proteomes" id="UP000092461">
    <property type="component" value="Unassembled WGS sequence"/>
</dbReference>
<name>A0A1B0CB80_LUTLO</name>
<protein>
    <submittedName>
        <fullName evidence="1">Uncharacterized protein</fullName>
    </submittedName>
</protein>
<dbReference type="EMBL" id="AJWK01004881">
    <property type="status" value="NOT_ANNOTATED_CDS"/>
    <property type="molecule type" value="Genomic_DNA"/>
</dbReference>